<organism evidence="7">
    <name type="scientific">Moorella thermoacetica (strain ATCC 39073 / JCM 9320)</name>
    <dbReference type="NCBI Taxonomy" id="264732"/>
    <lineage>
        <taxon>Bacteria</taxon>
        <taxon>Bacillati</taxon>
        <taxon>Bacillota</taxon>
        <taxon>Clostridia</taxon>
        <taxon>Neomoorellales</taxon>
        <taxon>Neomoorellaceae</taxon>
        <taxon>Neomoorella</taxon>
    </lineage>
</organism>
<accession>Q2RKT2</accession>
<keyword evidence="4" id="KW-0238">DNA-binding</keyword>
<dbReference type="AlphaFoldDB" id="Q2RKT2"/>
<dbReference type="EnsemblBacteria" id="ABC18957">
    <property type="protein sequence ID" value="ABC18957"/>
    <property type="gene ID" value="Moth_0628"/>
</dbReference>
<comment type="function">
    <text evidence="1">Required for the transposition of the insertion element.</text>
</comment>
<keyword evidence="5" id="KW-0233">DNA recombination</keyword>
<dbReference type="eggNOG" id="COG3328">
    <property type="taxonomic scope" value="Bacteria"/>
</dbReference>
<gene>
    <name evidence="7" type="ordered locus">Moth_0628</name>
</gene>
<dbReference type="STRING" id="264732.Moth_0628"/>
<evidence type="ECO:0000313" key="7">
    <source>
        <dbReference type="EMBL" id="ABC18957.1"/>
    </source>
</evidence>
<comment type="similarity">
    <text evidence="2">Belongs to the transposase mutator family.</text>
</comment>
<feature type="region of interest" description="Disordered" evidence="6">
    <location>
        <begin position="49"/>
        <end position="68"/>
    </location>
</feature>
<evidence type="ECO:0000256" key="5">
    <source>
        <dbReference type="ARBA" id="ARBA00023172"/>
    </source>
</evidence>
<keyword evidence="3" id="KW-0815">Transposition</keyword>
<proteinExistence type="inferred from homology"/>
<evidence type="ECO:0000256" key="2">
    <source>
        <dbReference type="ARBA" id="ARBA00010961"/>
    </source>
</evidence>
<dbReference type="HOGENOM" id="CLU_2789371_0_0_9"/>
<reference evidence="7" key="1">
    <citation type="submission" date="2005-12" db="EMBL/GenBank/DDBJ databases">
        <title>Complete sequence of Moorella thermoacetica ATCC 39073.</title>
        <authorList>
            <consortium name="US DOE Joint Genome Institute"/>
            <person name="Copeland A."/>
            <person name="Lucas S."/>
            <person name="Lapidus A."/>
            <person name="Barry K."/>
            <person name="Detter J.C."/>
            <person name="Glavina T."/>
            <person name="Hammon N."/>
            <person name="Israni S."/>
            <person name="Pitluck S."/>
            <person name="Chertkov O."/>
            <person name="Saunders E.H."/>
            <person name="Brettin T."/>
            <person name="Bruce D."/>
            <person name="Han C."/>
            <person name="Tapia R."/>
            <person name="Gilna P."/>
            <person name="Schmutz J."/>
            <person name="Larimer F."/>
            <person name="Land M."/>
            <person name="Kyrpides N."/>
            <person name="Anderson I."/>
            <person name="Richardson P."/>
            <person name="Ragsdale S."/>
        </authorList>
    </citation>
    <scope>NUCLEOTIDE SEQUENCE</scope>
    <source>
        <strain evidence="7">ATCC 39073</strain>
    </source>
</reference>
<dbReference type="EMBL" id="CP000232">
    <property type="protein sequence ID" value="ABC18957.1"/>
    <property type="molecule type" value="Genomic_DNA"/>
</dbReference>
<name>Q2RKT2_MOOTA</name>
<dbReference type="GO" id="GO:0006313">
    <property type="term" value="P:DNA transposition"/>
    <property type="evidence" value="ECO:0007669"/>
    <property type="project" value="InterPro"/>
</dbReference>
<dbReference type="GO" id="GO:0003677">
    <property type="term" value="F:DNA binding"/>
    <property type="evidence" value="ECO:0007669"/>
    <property type="project" value="UniProtKB-KW"/>
</dbReference>
<sequence>MLLALMEMVINGVSTRKVKAVVEELCGTEFFKSTVSELCKRLDPFAQAPCQSRQHGHSPCQGSPLSSE</sequence>
<dbReference type="Pfam" id="PF00872">
    <property type="entry name" value="Transposase_mut"/>
    <property type="match status" value="1"/>
</dbReference>
<protein>
    <submittedName>
        <fullName evidence="7">Uncharacterized protein</fullName>
    </submittedName>
</protein>
<evidence type="ECO:0000256" key="1">
    <source>
        <dbReference type="ARBA" id="ARBA00002190"/>
    </source>
</evidence>
<evidence type="ECO:0000256" key="3">
    <source>
        <dbReference type="ARBA" id="ARBA00022578"/>
    </source>
</evidence>
<dbReference type="KEGG" id="mta:Moth_0628"/>
<evidence type="ECO:0000256" key="6">
    <source>
        <dbReference type="SAM" id="MobiDB-lite"/>
    </source>
</evidence>
<evidence type="ECO:0000256" key="4">
    <source>
        <dbReference type="ARBA" id="ARBA00023125"/>
    </source>
</evidence>
<dbReference type="GO" id="GO:0004803">
    <property type="term" value="F:transposase activity"/>
    <property type="evidence" value="ECO:0007669"/>
    <property type="project" value="InterPro"/>
</dbReference>
<dbReference type="OrthoDB" id="9779930at2"/>
<dbReference type="InterPro" id="IPR001207">
    <property type="entry name" value="Transposase_mutator"/>
</dbReference>